<dbReference type="Gene3D" id="2.40.50.1020">
    <property type="entry name" value="LytTr DNA-binding domain"/>
    <property type="match status" value="1"/>
</dbReference>
<dbReference type="InterPro" id="IPR007492">
    <property type="entry name" value="LytTR_DNA-bd_dom"/>
</dbReference>
<evidence type="ECO:0000256" key="2">
    <source>
        <dbReference type="PROSITE-ProRule" id="PRU00169"/>
    </source>
</evidence>
<comment type="caution">
    <text evidence="5">The sequence shown here is derived from an EMBL/GenBank/DDBJ whole genome shotgun (WGS) entry which is preliminary data.</text>
</comment>
<feature type="domain" description="HTH LytTR-type" evidence="4">
    <location>
        <begin position="189"/>
        <end position="291"/>
    </location>
</feature>
<dbReference type="PANTHER" id="PTHR48111:SF69">
    <property type="entry name" value="RESPONSE REGULATOR RECEIVER"/>
    <property type="match status" value="1"/>
</dbReference>
<dbReference type="GO" id="GO:0000156">
    <property type="term" value="F:phosphorelay response regulator activity"/>
    <property type="evidence" value="ECO:0007669"/>
    <property type="project" value="TreeGrafter"/>
</dbReference>
<evidence type="ECO:0000256" key="1">
    <source>
        <dbReference type="ARBA" id="ARBA00023125"/>
    </source>
</evidence>
<dbReference type="Proteomes" id="UP000293671">
    <property type="component" value="Unassembled WGS sequence"/>
</dbReference>
<dbReference type="GO" id="GO:0006355">
    <property type="term" value="P:regulation of DNA-templated transcription"/>
    <property type="evidence" value="ECO:0007669"/>
    <property type="project" value="TreeGrafter"/>
</dbReference>
<name>A0A4Q7VXE0_9BURK</name>
<dbReference type="InterPro" id="IPR011006">
    <property type="entry name" value="CheY-like_superfamily"/>
</dbReference>
<feature type="modified residue" description="4-aspartylphosphate" evidence="2">
    <location>
        <position position="64"/>
    </location>
</feature>
<dbReference type="InterPro" id="IPR001789">
    <property type="entry name" value="Sig_transdc_resp-reg_receiver"/>
</dbReference>
<dbReference type="PROSITE" id="PS50110">
    <property type="entry name" value="RESPONSE_REGULATORY"/>
    <property type="match status" value="1"/>
</dbReference>
<protein>
    <submittedName>
        <fullName evidence="5">LytTR family two component transcriptional regulator</fullName>
    </submittedName>
</protein>
<keyword evidence="1" id="KW-0238">DNA-binding</keyword>
<dbReference type="EMBL" id="SHKP01000005">
    <property type="protein sequence ID" value="RZU01208.1"/>
    <property type="molecule type" value="Genomic_DNA"/>
</dbReference>
<dbReference type="SUPFAM" id="SSF52172">
    <property type="entry name" value="CheY-like"/>
    <property type="match status" value="1"/>
</dbReference>
<dbReference type="GO" id="GO:0032993">
    <property type="term" value="C:protein-DNA complex"/>
    <property type="evidence" value="ECO:0007669"/>
    <property type="project" value="TreeGrafter"/>
</dbReference>
<dbReference type="GO" id="GO:0005829">
    <property type="term" value="C:cytosol"/>
    <property type="evidence" value="ECO:0007669"/>
    <property type="project" value="TreeGrafter"/>
</dbReference>
<sequence>MNSPQTPEAPLRAVIADDERLMREQLRARLAEVWPALQIVAEAKNGREAVELVAQHRPELVFLDIRMPGMTGIEAAREIVQMGSDGTGDDWPGCEIVFITAYDEYAVQAFEQGAADYILKPAERERLLRTVERLQKRLAQLRTGGKGGGNGNGGDADETVMPTLPMQQLLHRLTAQINPAGLKPALRWIQATVGQSIQMIPVEEVLFFISDEKYTRVQTAQLEALIRKPIKELIDELDPELFWQIHRSTLVNAKAIAGITRDFRGRQMVSVKGHTEKLEVSRSYTQLFKGM</sequence>
<evidence type="ECO:0000259" key="4">
    <source>
        <dbReference type="PROSITE" id="PS50930"/>
    </source>
</evidence>
<dbReference type="SMART" id="SM00448">
    <property type="entry name" value="REC"/>
    <property type="match status" value="1"/>
</dbReference>
<dbReference type="Gene3D" id="3.40.50.2300">
    <property type="match status" value="1"/>
</dbReference>
<keyword evidence="2" id="KW-0597">Phosphoprotein</keyword>
<evidence type="ECO:0000313" key="5">
    <source>
        <dbReference type="EMBL" id="RZU01208.1"/>
    </source>
</evidence>
<dbReference type="SMART" id="SM00850">
    <property type="entry name" value="LytTR"/>
    <property type="match status" value="1"/>
</dbReference>
<feature type="domain" description="Response regulatory" evidence="3">
    <location>
        <begin position="12"/>
        <end position="135"/>
    </location>
</feature>
<dbReference type="PROSITE" id="PS50930">
    <property type="entry name" value="HTH_LYTTR"/>
    <property type="match status" value="1"/>
</dbReference>
<gene>
    <name evidence="5" type="ORF">EV670_1924</name>
</gene>
<dbReference type="PANTHER" id="PTHR48111">
    <property type="entry name" value="REGULATOR OF RPOS"/>
    <property type="match status" value="1"/>
</dbReference>
<reference evidence="5 6" key="1">
    <citation type="submission" date="2019-02" db="EMBL/GenBank/DDBJ databases">
        <title>Genomic Encyclopedia of Type Strains, Phase IV (KMG-IV): sequencing the most valuable type-strain genomes for metagenomic binning, comparative biology and taxonomic classification.</title>
        <authorList>
            <person name="Goeker M."/>
        </authorList>
    </citation>
    <scope>NUCLEOTIDE SEQUENCE [LARGE SCALE GENOMIC DNA]</scope>
    <source>
        <strain evidence="5 6">DSM 19570</strain>
    </source>
</reference>
<keyword evidence="6" id="KW-1185">Reference proteome</keyword>
<evidence type="ECO:0000259" key="3">
    <source>
        <dbReference type="PROSITE" id="PS50110"/>
    </source>
</evidence>
<dbReference type="RefSeq" id="WP_130431615.1">
    <property type="nucleotide sequence ID" value="NZ_SHKP01000005.1"/>
</dbReference>
<accession>A0A4Q7VXE0</accession>
<evidence type="ECO:0000313" key="6">
    <source>
        <dbReference type="Proteomes" id="UP000293671"/>
    </source>
</evidence>
<dbReference type="InterPro" id="IPR039420">
    <property type="entry name" value="WalR-like"/>
</dbReference>
<dbReference type="OrthoDB" id="236568at2"/>
<dbReference type="Pfam" id="PF04397">
    <property type="entry name" value="LytTR"/>
    <property type="match status" value="1"/>
</dbReference>
<proteinExistence type="predicted"/>
<dbReference type="AlphaFoldDB" id="A0A4Q7VXE0"/>
<dbReference type="Pfam" id="PF00072">
    <property type="entry name" value="Response_reg"/>
    <property type="match status" value="1"/>
</dbReference>
<organism evidence="5 6">
    <name type="scientific">Rivibacter subsaxonicus</name>
    <dbReference type="NCBI Taxonomy" id="457575"/>
    <lineage>
        <taxon>Bacteria</taxon>
        <taxon>Pseudomonadati</taxon>
        <taxon>Pseudomonadota</taxon>
        <taxon>Betaproteobacteria</taxon>
        <taxon>Burkholderiales</taxon>
        <taxon>Rivibacter</taxon>
    </lineage>
</organism>
<dbReference type="GO" id="GO:0000976">
    <property type="term" value="F:transcription cis-regulatory region binding"/>
    <property type="evidence" value="ECO:0007669"/>
    <property type="project" value="TreeGrafter"/>
</dbReference>